<organism evidence="10 11">
    <name type="scientific">Bacillus songklensis</name>
    <dbReference type="NCBI Taxonomy" id="1069116"/>
    <lineage>
        <taxon>Bacteria</taxon>
        <taxon>Bacillati</taxon>
        <taxon>Bacillota</taxon>
        <taxon>Bacilli</taxon>
        <taxon>Bacillales</taxon>
        <taxon>Bacillaceae</taxon>
        <taxon>Bacillus</taxon>
    </lineage>
</organism>
<comment type="function">
    <text evidence="9">Converts cobyric acid to cobinamide by the addition of aminopropanol on the F carboxylic group.</text>
</comment>
<name>A0ABV8AWA3_9BACI</name>
<dbReference type="InterPro" id="IPR004485">
    <property type="entry name" value="Cobalamin_biosynth_CobD/CbiB"/>
</dbReference>
<keyword evidence="11" id="KW-1185">Reference proteome</keyword>
<feature type="transmembrane region" description="Helical" evidence="9">
    <location>
        <begin position="84"/>
        <end position="101"/>
    </location>
</feature>
<reference evidence="11" key="1">
    <citation type="journal article" date="2019" name="Int. J. Syst. Evol. Microbiol.">
        <title>The Global Catalogue of Microorganisms (GCM) 10K type strain sequencing project: providing services to taxonomists for standard genome sequencing and annotation.</title>
        <authorList>
            <consortium name="The Broad Institute Genomics Platform"/>
            <consortium name="The Broad Institute Genome Sequencing Center for Infectious Disease"/>
            <person name="Wu L."/>
            <person name="Ma J."/>
        </authorList>
    </citation>
    <scope>NUCLEOTIDE SEQUENCE [LARGE SCALE GENOMIC DNA]</scope>
    <source>
        <strain evidence="11">CCUG 61889</strain>
    </source>
</reference>
<keyword evidence="6 9" id="KW-0812">Transmembrane</keyword>
<evidence type="ECO:0000256" key="9">
    <source>
        <dbReference type="HAMAP-Rule" id="MF_00024"/>
    </source>
</evidence>
<protein>
    <recommendedName>
        <fullName evidence="9">Cobalamin biosynthesis protein CobD</fullName>
    </recommendedName>
</protein>
<proteinExistence type="inferred from homology"/>
<dbReference type="RefSeq" id="WP_377911547.1">
    <property type="nucleotide sequence ID" value="NZ_JBHRZT010000007.1"/>
</dbReference>
<feature type="transmembrane region" description="Helical" evidence="9">
    <location>
        <begin position="57"/>
        <end position="78"/>
    </location>
</feature>
<evidence type="ECO:0000256" key="6">
    <source>
        <dbReference type="ARBA" id="ARBA00022692"/>
    </source>
</evidence>
<comment type="caution">
    <text evidence="10">The sequence shown here is derived from an EMBL/GenBank/DDBJ whole genome shotgun (WGS) entry which is preliminary data.</text>
</comment>
<dbReference type="Pfam" id="PF03186">
    <property type="entry name" value="CobD_Cbib"/>
    <property type="match status" value="1"/>
</dbReference>
<evidence type="ECO:0000256" key="2">
    <source>
        <dbReference type="ARBA" id="ARBA00004953"/>
    </source>
</evidence>
<dbReference type="Proteomes" id="UP001595752">
    <property type="component" value="Unassembled WGS sequence"/>
</dbReference>
<evidence type="ECO:0000256" key="4">
    <source>
        <dbReference type="ARBA" id="ARBA00022475"/>
    </source>
</evidence>
<comment type="subcellular location">
    <subcellularLocation>
        <location evidence="1 9">Cell membrane</location>
        <topology evidence="1 9">Multi-pass membrane protein</topology>
    </subcellularLocation>
</comment>
<evidence type="ECO:0000256" key="1">
    <source>
        <dbReference type="ARBA" id="ARBA00004651"/>
    </source>
</evidence>
<dbReference type="HAMAP" id="MF_00024">
    <property type="entry name" value="CobD_CbiB"/>
    <property type="match status" value="1"/>
</dbReference>
<evidence type="ECO:0000313" key="10">
    <source>
        <dbReference type="EMBL" id="MFC3882253.1"/>
    </source>
</evidence>
<dbReference type="EMBL" id="JBHRZT010000007">
    <property type="protein sequence ID" value="MFC3882253.1"/>
    <property type="molecule type" value="Genomic_DNA"/>
</dbReference>
<evidence type="ECO:0000256" key="5">
    <source>
        <dbReference type="ARBA" id="ARBA00022573"/>
    </source>
</evidence>
<comment type="pathway">
    <text evidence="2 9">Cofactor biosynthesis; adenosylcobalamin biosynthesis.</text>
</comment>
<comment type="similarity">
    <text evidence="3 9">Belongs to the CobD/CbiB family.</text>
</comment>
<keyword evidence="7 9" id="KW-1133">Transmembrane helix</keyword>
<gene>
    <name evidence="10" type="primary">cbiB</name>
    <name evidence="9" type="synonym">cobD</name>
    <name evidence="10" type="ORF">ACFOU2_01395</name>
</gene>
<keyword evidence="5 9" id="KW-0169">Cobalamin biosynthesis</keyword>
<keyword evidence="8 9" id="KW-0472">Membrane</keyword>
<keyword evidence="4 9" id="KW-1003">Cell membrane</keyword>
<accession>A0ABV8AWA3</accession>
<dbReference type="PANTHER" id="PTHR34308:SF1">
    <property type="entry name" value="COBALAMIN BIOSYNTHESIS PROTEIN CBIB"/>
    <property type="match status" value="1"/>
</dbReference>
<feature type="transmembrane region" description="Helical" evidence="9">
    <location>
        <begin position="307"/>
        <end position="327"/>
    </location>
</feature>
<dbReference type="PANTHER" id="PTHR34308">
    <property type="entry name" value="COBALAMIN BIOSYNTHESIS PROTEIN CBIB"/>
    <property type="match status" value="1"/>
</dbReference>
<comment type="caution">
    <text evidence="9">Lacks conserved residue(s) required for the propagation of feature annotation.</text>
</comment>
<evidence type="ECO:0000256" key="7">
    <source>
        <dbReference type="ARBA" id="ARBA00022989"/>
    </source>
</evidence>
<evidence type="ECO:0000256" key="8">
    <source>
        <dbReference type="ARBA" id="ARBA00023136"/>
    </source>
</evidence>
<dbReference type="NCBIfam" id="TIGR00380">
    <property type="entry name" value="cobal_cbiB"/>
    <property type="match status" value="1"/>
</dbReference>
<sequence length="328" mass="36050">MEGMIVFILTRMAGVTGAVMLDQLLGDPHHWPHPVRWFGQWISWLDDKLNRGEKKKIRGLVIVASMAFWTIGLGGVIVYSAYQLHLMIGIFIEIVIIYTTIAQKSLMEAAVNVAKPLAAGDIESARKEVGMIVGRDTEHLTEQEIARATVETVAENTSDGVTAPLFFAFLGGAPLALFYRAINTCDSMVGYKNERYGQFGFFSAKCDDVLNYIPSRFTAFVMAVMNIGHSQFSVRHVFSLIKRDARKHPSPNSGYGESAMAALLGVQLGGMNTYEGISSHRPKIGDPLAELSTAMIMEAVQMMRRTVFGFVLCLISLGGVFIAALTWS</sequence>
<evidence type="ECO:0000256" key="3">
    <source>
        <dbReference type="ARBA" id="ARBA00006263"/>
    </source>
</evidence>
<evidence type="ECO:0000313" key="11">
    <source>
        <dbReference type="Proteomes" id="UP001595752"/>
    </source>
</evidence>